<gene>
    <name evidence="1" type="ORF">LtaPh_2216100</name>
</gene>
<proteinExistence type="predicted"/>
<dbReference type="EMBL" id="BLBS01000029">
    <property type="protein sequence ID" value="GET88636.1"/>
    <property type="molecule type" value="Genomic_DNA"/>
</dbReference>
<evidence type="ECO:0000313" key="2">
    <source>
        <dbReference type="Proteomes" id="UP000419144"/>
    </source>
</evidence>
<comment type="caution">
    <text evidence="1">The sequence shown here is derived from an EMBL/GenBank/DDBJ whole genome shotgun (WGS) entry which is preliminary data.</text>
</comment>
<accession>A0A640KG00</accession>
<dbReference type="OrthoDB" id="238138at2759"/>
<name>A0A640KG00_LEITA</name>
<keyword evidence="2" id="KW-1185">Reference proteome</keyword>
<evidence type="ECO:0000313" key="1">
    <source>
        <dbReference type="EMBL" id="GET88636.1"/>
    </source>
</evidence>
<organism evidence="1 2">
    <name type="scientific">Leishmania tarentolae</name>
    <name type="common">Sauroleishmania tarentolae</name>
    <dbReference type="NCBI Taxonomy" id="5689"/>
    <lineage>
        <taxon>Eukaryota</taxon>
        <taxon>Discoba</taxon>
        <taxon>Euglenozoa</taxon>
        <taxon>Kinetoplastea</taxon>
        <taxon>Metakinetoplastina</taxon>
        <taxon>Trypanosomatida</taxon>
        <taxon>Trypanosomatidae</taxon>
        <taxon>Leishmaniinae</taxon>
        <taxon>Leishmania</taxon>
        <taxon>lizard Leishmania</taxon>
    </lineage>
</organism>
<protein>
    <submittedName>
        <fullName evidence="1">Uncharacterized protein</fullName>
    </submittedName>
</protein>
<reference evidence="1" key="1">
    <citation type="submission" date="2019-11" db="EMBL/GenBank/DDBJ databases">
        <title>Leishmania tarentolae CDS.</title>
        <authorList>
            <person name="Goto Y."/>
            <person name="Yamagishi J."/>
        </authorList>
    </citation>
    <scope>NUCLEOTIDE SEQUENCE [LARGE SCALE GENOMIC DNA]</scope>
    <source>
        <strain evidence="1">Parrot Tar II</strain>
    </source>
</reference>
<sequence>MPYSVNRSSFFPPFSDSGVLLIILTNTRIADNKETRRLKATSMPSERDPVLEVAETSDFWSNPVDHFRPNLKFLSVYVEHQYVVDKWLHVKENWLKPWYLPWWTPMYQAMTWYSQRNRNLMLVENHLNYRPYRYRRNDEDRENPY</sequence>
<dbReference type="AlphaFoldDB" id="A0A640KG00"/>
<dbReference type="Proteomes" id="UP000419144">
    <property type="component" value="Unassembled WGS sequence"/>
</dbReference>
<dbReference type="VEuPathDB" id="TriTrypDB:LtaPh_2216100"/>